<dbReference type="InterPro" id="IPR045258">
    <property type="entry name" value="ACAP1/2/3-like"/>
</dbReference>
<dbReference type="SUPFAM" id="SSF48403">
    <property type="entry name" value="Ankyrin repeat"/>
    <property type="match status" value="1"/>
</dbReference>
<keyword evidence="2" id="KW-0479">Metal-binding</keyword>
<dbReference type="SUPFAM" id="SSF50729">
    <property type="entry name" value="PH domain-like"/>
    <property type="match status" value="1"/>
</dbReference>
<dbReference type="eggNOG" id="KOG0521">
    <property type="taxonomic scope" value="Eukaryota"/>
</dbReference>
<evidence type="ECO:0000256" key="4">
    <source>
        <dbReference type="ARBA" id="ARBA00022771"/>
    </source>
</evidence>
<reference evidence="12" key="1">
    <citation type="submission" date="2015-04" db="UniProtKB">
        <authorList>
            <consortium name="EnsemblPlants"/>
        </authorList>
    </citation>
    <scope>IDENTIFICATION</scope>
    <source>
        <strain evidence="12">SL10</strain>
    </source>
</reference>
<sequence>MTSTGVVAFVLMMRVAAVLLAAPSGVAGGSDGLLHIPSSESLAHCPSSCGDVEGITYPFGIGPGCFRQGFELTCDNTSEPSKLFLGNTTTTQVLLTDTEITVVKIPTIGFNITMNQSINTYTTSWESPVKGFAILNRTTLLVVGCALKAELFDADTNEMTGSCVTLCLNDTIMEKKAAAGACVGIGCCTVRATRDMRSFRVRLVCLDKASVSDRRLQSRAQVFLPWYSYYRLNVTDLSSNWIDGRSVGNTYLYGTIMEQQTCQSASMNQATYACIANANCMNATNGGYYCSCPDGTSGNPYTSPGCISGFPDSSRATTQKAICKRSCGNTSIPFPFGLEKDCSALKRFQLDCSPQNGLTIHQGLSQWHVANISVNEGYLTITGMLNSQNSSNQALGMAYIGADGRQMGFGDDVLDYLFDIGQYEMKMWWAVFNMTCPTATATQNRATYACRSNSSSCIDVTSSRGNMTIQLGYRCKCKEGFEGNPYIPGGCTVFFFNVNLYRGVQLQSIDEDEQMVRFSSPSPVSPWAVAPCTPEPGIVLAVKAQATRSSATATDRQAATTRPTASSSSSSSFPPPAHASIRSPRASTATATAAAASSVIPRTTPGMAAFTKLEDSPMFRKQVNSMEQLSDELKQRCSNLHKGCKRFMGSLDEGYAGDLTFADALEAFGAGQDDPVSVAIGGPVMSKFTTAFRELGTYKELLRSQVDHMLSERLMQFIDVDLHGVKDCRQRLDRATVGYDQAREKFVSVRKGTRAEVVTGLEEDLHNAKSAFERCRFNLVHALSNIEAKKKYEFLESISAGYELLSQMEPFIHQVLTYAQQSKEMAINEQDKLAKRIQEYRTQEEIANLRMASNVDTSTSGDGIHVVGLQSYKKIEALMQSTANGEVQIIKQGYLFKRSENSREWKRRFFVLDSHGTLFYYGNKGQSQGAASQQTAGEGTGVFSRFRFLNQKAPTQGDNALSCHKIDLRTSTIKIDAEENDLRFCFRVISPMKAYTLQAESGADQKDWIEKVTGVIASLLNLPFPRQVSYGNLEAEHHGSANSVDSHSLEENKSPEGHDDIFNHLRNIPGNDSCAECRSPDPDWASLNLGILICIECSGAHRNLGVHISKVRSLRLDVKVWEPVIMDLFRELGNDYTNSIWEAMLPKEDQGINEFNDAILFIEKPKPTDAFSIKERYIQTKYVDKLLIAKDTNQITIDILEAIRTNDVRAAYHILVLADVSPNMIYDELNNDVHHDPSVTDGKLFDPASCDVKDDSGKPEGCLQGCSLLHIACQYGHSIMAELLLLFGADINKQDFHGRTPLHHCVRRKNDALTKHLLKRGARTTIKDGGGLTALERRMELGAITDEDLFILFVRMSTFVSYYASTCGADAYAREAATATVLKLTLDGLPPSPASSSSMMTHRRRPAQPYSVDEPKYL</sequence>
<dbReference type="CDD" id="cd00054">
    <property type="entry name" value="EGF_CA"/>
    <property type="match status" value="1"/>
</dbReference>
<feature type="domain" description="PH" evidence="10">
    <location>
        <begin position="888"/>
        <end position="1017"/>
    </location>
</feature>
<dbReference type="InterPro" id="IPR011993">
    <property type="entry name" value="PH-like_dom_sf"/>
</dbReference>
<dbReference type="CDD" id="cd07606">
    <property type="entry name" value="BAR_SFC_plant"/>
    <property type="match status" value="1"/>
</dbReference>
<feature type="compositionally biased region" description="Low complexity" evidence="8">
    <location>
        <begin position="549"/>
        <end position="572"/>
    </location>
</feature>
<evidence type="ECO:0000256" key="8">
    <source>
        <dbReference type="SAM" id="MobiDB-lite"/>
    </source>
</evidence>
<evidence type="ECO:0000256" key="1">
    <source>
        <dbReference type="ARBA" id="ARBA00004167"/>
    </source>
</evidence>
<evidence type="ECO:0000256" key="5">
    <source>
        <dbReference type="ARBA" id="ARBA00022833"/>
    </source>
</evidence>
<name>A0A0E0GA27_ORYNI</name>
<dbReference type="GO" id="GO:0016020">
    <property type="term" value="C:membrane"/>
    <property type="evidence" value="ECO:0007669"/>
    <property type="project" value="UniProtKB-SubCell"/>
</dbReference>
<dbReference type="SUPFAM" id="SSF57863">
    <property type="entry name" value="ArfGap/RecO-like zinc finger"/>
    <property type="match status" value="1"/>
</dbReference>
<dbReference type="PROSITE" id="PS50088">
    <property type="entry name" value="ANK_REPEAT"/>
    <property type="match status" value="2"/>
</dbReference>
<keyword evidence="3 9" id="KW-0732">Signal</keyword>
<protein>
    <submittedName>
        <fullName evidence="12">Uncharacterized protein</fullName>
    </submittedName>
</protein>
<dbReference type="PRINTS" id="PR00405">
    <property type="entry name" value="REVINTRACTNG"/>
</dbReference>
<feature type="signal peptide" evidence="9">
    <location>
        <begin position="1"/>
        <end position="28"/>
    </location>
</feature>
<dbReference type="CDD" id="cd13250">
    <property type="entry name" value="PH_ACAP"/>
    <property type="match status" value="1"/>
</dbReference>
<dbReference type="InterPro" id="IPR000742">
    <property type="entry name" value="EGF"/>
</dbReference>
<dbReference type="PROSITE" id="PS50297">
    <property type="entry name" value="ANK_REP_REGION"/>
    <property type="match status" value="2"/>
</dbReference>
<dbReference type="InterPro" id="IPR002110">
    <property type="entry name" value="Ankyrin_rpt"/>
</dbReference>
<proteinExistence type="predicted"/>
<dbReference type="Gene3D" id="1.25.40.20">
    <property type="entry name" value="Ankyrin repeat-containing domain"/>
    <property type="match status" value="1"/>
</dbReference>
<evidence type="ECO:0000256" key="7">
    <source>
        <dbReference type="PROSITE-ProRule" id="PRU00288"/>
    </source>
</evidence>
<keyword evidence="6" id="KW-0040">ANK repeat</keyword>
<dbReference type="CDD" id="cd08204">
    <property type="entry name" value="ArfGap"/>
    <property type="match status" value="1"/>
</dbReference>
<dbReference type="PANTHER" id="PTHR23180">
    <property type="entry name" value="CENTAURIN/ARF"/>
    <property type="match status" value="1"/>
</dbReference>
<dbReference type="SUPFAM" id="SSF103657">
    <property type="entry name" value="BAR/IMD domain-like"/>
    <property type="match status" value="1"/>
</dbReference>
<evidence type="ECO:0000259" key="11">
    <source>
        <dbReference type="PROSITE" id="PS50115"/>
    </source>
</evidence>
<feature type="repeat" description="ANK" evidence="6">
    <location>
        <begin position="1264"/>
        <end position="1296"/>
    </location>
</feature>
<dbReference type="GO" id="GO:0008270">
    <property type="term" value="F:zinc ion binding"/>
    <property type="evidence" value="ECO:0007669"/>
    <property type="project" value="UniProtKB-KW"/>
</dbReference>
<comment type="subcellular location">
    <subcellularLocation>
        <location evidence="1">Membrane</location>
        <topology evidence="1">Single-pass membrane protein</topology>
    </subcellularLocation>
</comment>
<evidence type="ECO:0000256" key="3">
    <source>
        <dbReference type="ARBA" id="ARBA00022729"/>
    </source>
</evidence>
<dbReference type="Gene3D" id="2.30.29.30">
    <property type="entry name" value="Pleckstrin-homology domain (PH domain)/Phosphotyrosine-binding domain (PTB)"/>
    <property type="match status" value="1"/>
</dbReference>
<dbReference type="SMART" id="SM00233">
    <property type="entry name" value="PH"/>
    <property type="match status" value="1"/>
</dbReference>
<dbReference type="InterPro" id="IPR025287">
    <property type="entry name" value="WAK_GUB"/>
</dbReference>
<dbReference type="GO" id="GO:0030247">
    <property type="term" value="F:polysaccharide binding"/>
    <property type="evidence" value="ECO:0007669"/>
    <property type="project" value="InterPro"/>
</dbReference>
<feature type="region of interest" description="Disordered" evidence="8">
    <location>
        <begin position="549"/>
        <end position="594"/>
    </location>
</feature>
<dbReference type="Pfam" id="PF00169">
    <property type="entry name" value="PH"/>
    <property type="match status" value="1"/>
</dbReference>
<reference evidence="12" key="2">
    <citation type="submission" date="2018-04" db="EMBL/GenBank/DDBJ databases">
        <title>OnivRS2 (Oryza nivara Reference Sequence Version 2).</title>
        <authorList>
            <person name="Zhang J."/>
            <person name="Kudrna D."/>
            <person name="Lee S."/>
            <person name="Talag J."/>
            <person name="Rajasekar S."/>
            <person name="Welchert J."/>
            <person name="Hsing Y.-I."/>
            <person name="Wing R.A."/>
        </authorList>
    </citation>
    <scope>NUCLEOTIDE SEQUENCE [LARGE SCALE GENOMIC DNA]</scope>
    <source>
        <strain evidence="12">SL10</strain>
    </source>
</reference>
<evidence type="ECO:0000256" key="2">
    <source>
        <dbReference type="ARBA" id="ARBA00022723"/>
    </source>
</evidence>
<evidence type="ECO:0000256" key="9">
    <source>
        <dbReference type="SAM" id="SignalP"/>
    </source>
</evidence>
<dbReference type="Gene3D" id="1.20.1270.60">
    <property type="entry name" value="Arfaptin homology (AH) domain/BAR domain"/>
    <property type="match status" value="1"/>
</dbReference>
<dbReference type="PANTHER" id="PTHR23180:SF244">
    <property type="entry name" value="ADP-RIBOSYLATION FACTOR GTPASE-ACTIVATING PROTEIN AGD2"/>
    <property type="match status" value="1"/>
</dbReference>
<keyword evidence="5" id="KW-0862">Zinc</keyword>
<dbReference type="Pfam" id="PF12796">
    <property type="entry name" value="Ank_2"/>
    <property type="match status" value="1"/>
</dbReference>
<dbReference type="InterPro" id="IPR001849">
    <property type="entry name" value="PH_domain"/>
</dbReference>
<dbReference type="InterPro" id="IPR036770">
    <property type="entry name" value="Ankyrin_rpt-contain_sf"/>
</dbReference>
<dbReference type="SMART" id="SM00721">
    <property type="entry name" value="BAR"/>
    <property type="match status" value="1"/>
</dbReference>
<dbReference type="PROSITE" id="PS50115">
    <property type="entry name" value="ARFGAP"/>
    <property type="match status" value="1"/>
</dbReference>
<dbReference type="STRING" id="4536.A0A0E0GA27"/>
<dbReference type="GO" id="GO:0005737">
    <property type="term" value="C:cytoplasm"/>
    <property type="evidence" value="ECO:0007669"/>
    <property type="project" value="InterPro"/>
</dbReference>
<dbReference type="Pfam" id="PF16746">
    <property type="entry name" value="BAR_3"/>
    <property type="match status" value="1"/>
</dbReference>
<dbReference type="SMART" id="SM00248">
    <property type="entry name" value="ANK"/>
    <property type="match status" value="2"/>
</dbReference>
<dbReference type="InterPro" id="IPR004148">
    <property type="entry name" value="BAR_dom"/>
</dbReference>
<organism evidence="12">
    <name type="scientific">Oryza nivara</name>
    <name type="common">Indian wild rice</name>
    <name type="synonym">Oryza sativa f. spontanea</name>
    <dbReference type="NCBI Taxonomy" id="4536"/>
    <lineage>
        <taxon>Eukaryota</taxon>
        <taxon>Viridiplantae</taxon>
        <taxon>Streptophyta</taxon>
        <taxon>Embryophyta</taxon>
        <taxon>Tracheophyta</taxon>
        <taxon>Spermatophyta</taxon>
        <taxon>Magnoliopsida</taxon>
        <taxon>Liliopsida</taxon>
        <taxon>Poales</taxon>
        <taxon>Poaceae</taxon>
        <taxon>BOP clade</taxon>
        <taxon>Oryzoideae</taxon>
        <taxon>Oryzeae</taxon>
        <taxon>Oryzinae</taxon>
        <taxon>Oryza</taxon>
    </lineage>
</organism>
<evidence type="ECO:0000313" key="13">
    <source>
        <dbReference type="Proteomes" id="UP000006591"/>
    </source>
</evidence>
<dbReference type="GO" id="GO:0005096">
    <property type="term" value="F:GTPase activator activity"/>
    <property type="evidence" value="ECO:0007669"/>
    <property type="project" value="InterPro"/>
</dbReference>
<feature type="region of interest" description="Disordered" evidence="8">
    <location>
        <begin position="1392"/>
        <end position="1418"/>
    </location>
</feature>
<dbReference type="InterPro" id="IPR038508">
    <property type="entry name" value="ArfGAP_dom_sf"/>
</dbReference>
<dbReference type="SMART" id="SM00181">
    <property type="entry name" value="EGF"/>
    <property type="match status" value="2"/>
</dbReference>
<dbReference type="SMART" id="SM00105">
    <property type="entry name" value="ArfGap"/>
    <property type="match status" value="1"/>
</dbReference>
<evidence type="ECO:0000313" key="12">
    <source>
        <dbReference type="EnsemblPlants" id="ONIVA02G27410.1"/>
    </source>
</evidence>
<dbReference type="InterPro" id="IPR037278">
    <property type="entry name" value="ARFGAP/RecO"/>
</dbReference>
<evidence type="ECO:0000256" key="6">
    <source>
        <dbReference type="PROSITE-ProRule" id="PRU00023"/>
    </source>
</evidence>
<keyword evidence="4 7" id="KW-0863">Zinc-finger</keyword>
<dbReference type="InterPro" id="IPR001164">
    <property type="entry name" value="ArfGAP_dom"/>
</dbReference>
<dbReference type="HOGENOM" id="CLU_253263_0_0_1"/>
<dbReference type="PROSITE" id="PS50003">
    <property type="entry name" value="PH_DOMAIN"/>
    <property type="match status" value="1"/>
</dbReference>
<dbReference type="InterPro" id="IPR027267">
    <property type="entry name" value="AH/BAR_dom_sf"/>
</dbReference>
<dbReference type="Pfam" id="PF01412">
    <property type="entry name" value="ArfGap"/>
    <property type="match status" value="1"/>
</dbReference>
<feature type="repeat" description="ANK" evidence="6">
    <location>
        <begin position="1297"/>
        <end position="1329"/>
    </location>
</feature>
<evidence type="ECO:0000259" key="10">
    <source>
        <dbReference type="PROSITE" id="PS50003"/>
    </source>
</evidence>
<feature type="domain" description="Arf-GAP" evidence="11">
    <location>
        <begin position="1059"/>
        <end position="1195"/>
    </location>
</feature>
<dbReference type="Gramene" id="ONIVA02G27410.1">
    <property type="protein sequence ID" value="ONIVA02G27410.1"/>
    <property type="gene ID" value="ONIVA02G27410"/>
</dbReference>
<dbReference type="InterPro" id="IPR035670">
    <property type="entry name" value="AGD1/2/3/4_BAR_plant"/>
</dbReference>
<dbReference type="Gene3D" id="1.10.220.150">
    <property type="entry name" value="Arf GTPase activating protein"/>
    <property type="match status" value="1"/>
</dbReference>
<dbReference type="EnsemblPlants" id="ONIVA02G27410.1">
    <property type="protein sequence ID" value="ONIVA02G27410.1"/>
    <property type="gene ID" value="ONIVA02G27410"/>
</dbReference>
<feature type="chain" id="PRO_5002360094" evidence="9">
    <location>
        <begin position="29"/>
        <end position="1418"/>
    </location>
</feature>
<dbReference type="Pfam" id="PF13947">
    <property type="entry name" value="GUB_WAK_bind"/>
    <property type="match status" value="2"/>
</dbReference>
<dbReference type="Proteomes" id="UP000006591">
    <property type="component" value="Chromosome 2"/>
</dbReference>
<keyword evidence="13" id="KW-1185">Reference proteome</keyword>
<accession>A0A0E0GA27</accession>